<dbReference type="PANTHER" id="PTHR46157">
    <property type="entry name" value="K(+) EFFLUX ANTIPORTER 3, CHLOROPLASTIC"/>
    <property type="match status" value="1"/>
</dbReference>
<dbReference type="STRING" id="443144.GM21_2764"/>
<evidence type="ECO:0000256" key="2">
    <source>
        <dbReference type="ARBA" id="ARBA00005551"/>
    </source>
</evidence>
<dbReference type="InterPro" id="IPR003148">
    <property type="entry name" value="RCK_N"/>
</dbReference>
<feature type="transmembrane region" description="Helical" evidence="14">
    <location>
        <begin position="31"/>
        <end position="50"/>
    </location>
</feature>
<feature type="transmembrane region" description="Helical" evidence="14">
    <location>
        <begin position="191"/>
        <end position="213"/>
    </location>
</feature>
<feature type="transmembrane region" description="Helical" evidence="14">
    <location>
        <begin position="147"/>
        <end position="171"/>
    </location>
</feature>
<evidence type="ECO:0000256" key="6">
    <source>
        <dbReference type="ARBA" id="ARBA00022519"/>
    </source>
</evidence>
<evidence type="ECO:0000313" key="16">
    <source>
        <dbReference type="EMBL" id="ACT18800.1"/>
    </source>
</evidence>
<feature type="transmembrane region" description="Helical" evidence="14">
    <location>
        <begin position="369"/>
        <end position="387"/>
    </location>
</feature>
<feature type="transmembrane region" description="Helical" evidence="14">
    <location>
        <begin position="87"/>
        <end position="109"/>
    </location>
</feature>
<keyword evidence="6" id="KW-0997">Cell inner membrane</keyword>
<evidence type="ECO:0000256" key="10">
    <source>
        <dbReference type="ARBA" id="ARBA00022989"/>
    </source>
</evidence>
<name>C6E1F2_GEOSM</name>
<keyword evidence="5" id="KW-1003">Cell membrane</keyword>
<dbReference type="GO" id="GO:1902600">
    <property type="term" value="P:proton transmembrane transport"/>
    <property type="evidence" value="ECO:0007669"/>
    <property type="project" value="InterPro"/>
</dbReference>
<comment type="similarity">
    <text evidence="2">Belongs to the monovalent cation:proton antiporter 2 (CPA2) transporter (TC 2.A.37) family.</text>
</comment>
<feature type="transmembrane region" description="Helical" evidence="14">
    <location>
        <begin position="56"/>
        <end position="75"/>
    </location>
</feature>
<dbReference type="InterPro" id="IPR004771">
    <property type="entry name" value="K/H_exchanger"/>
</dbReference>
<evidence type="ECO:0000256" key="4">
    <source>
        <dbReference type="ARBA" id="ARBA00022449"/>
    </source>
</evidence>
<evidence type="ECO:0000256" key="11">
    <source>
        <dbReference type="ARBA" id="ARBA00023065"/>
    </source>
</evidence>
<dbReference type="InterPro" id="IPR036291">
    <property type="entry name" value="NAD(P)-bd_dom_sf"/>
</dbReference>
<dbReference type="GO" id="GO:0005886">
    <property type="term" value="C:plasma membrane"/>
    <property type="evidence" value="ECO:0007669"/>
    <property type="project" value="UniProtKB-SubCell"/>
</dbReference>
<dbReference type="PROSITE" id="PS51201">
    <property type="entry name" value="RCK_N"/>
    <property type="match status" value="1"/>
</dbReference>
<gene>
    <name evidence="16" type="ordered locus">GM21_2764</name>
</gene>
<dbReference type="InterPro" id="IPR006153">
    <property type="entry name" value="Cation/H_exchanger_TM"/>
</dbReference>
<dbReference type="eggNOG" id="COG0475">
    <property type="taxonomic scope" value="Bacteria"/>
</dbReference>
<evidence type="ECO:0000256" key="13">
    <source>
        <dbReference type="SAM" id="MobiDB-lite"/>
    </source>
</evidence>
<evidence type="ECO:0000256" key="8">
    <source>
        <dbReference type="ARBA" id="ARBA00022692"/>
    </source>
</evidence>
<evidence type="ECO:0000256" key="14">
    <source>
        <dbReference type="SAM" id="Phobius"/>
    </source>
</evidence>
<protein>
    <submittedName>
        <fullName evidence="16">Potassium efflux system protein</fullName>
    </submittedName>
</protein>
<feature type="transmembrane region" description="Helical" evidence="14">
    <location>
        <begin position="337"/>
        <end position="357"/>
    </location>
</feature>
<evidence type="ECO:0000259" key="15">
    <source>
        <dbReference type="PROSITE" id="PS51201"/>
    </source>
</evidence>
<dbReference type="GO" id="GO:0008324">
    <property type="term" value="F:monoatomic cation transmembrane transporter activity"/>
    <property type="evidence" value="ECO:0007669"/>
    <property type="project" value="InterPro"/>
</dbReference>
<keyword evidence="7" id="KW-0633">Potassium transport</keyword>
<feature type="transmembrane region" description="Helical" evidence="14">
    <location>
        <begin position="6"/>
        <end position="24"/>
    </location>
</feature>
<dbReference type="EMBL" id="CP001661">
    <property type="protein sequence ID" value="ACT18800.1"/>
    <property type="molecule type" value="Genomic_DNA"/>
</dbReference>
<feature type="transmembrane region" description="Helical" evidence="14">
    <location>
        <begin position="115"/>
        <end position="135"/>
    </location>
</feature>
<evidence type="ECO:0000256" key="1">
    <source>
        <dbReference type="ARBA" id="ARBA00004429"/>
    </source>
</evidence>
<dbReference type="FunFam" id="1.20.1530.20:FF:000001">
    <property type="entry name" value="Glutathione-regulated potassium-efflux system protein KefB"/>
    <property type="match status" value="1"/>
</dbReference>
<dbReference type="Gene3D" id="1.20.1530.20">
    <property type="match status" value="1"/>
</dbReference>
<feature type="transmembrane region" description="Helical" evidence="14">
    <location>
        <begin position="306"/>
        <end position="325"/>
    </location>
</feature>
<dbReference type="eggNOG" id="COG1226">
    <property type="taxonomic scope" value="Bacteria"/>
</dbReference>
<dbReference type="OrthoDB" id="9781411at2"/>
<dbReference type="FunFam" id="3.40.50.720:FF:000036">
    <property type="entry name" value="Glutathione-regulated potassium-efflux system protein KefB"/>
    <property type="match status" value="1"/>
</dbReference>
<sequence>MTDSMLGQAVVYLAAALVCVPLAKRLGMGSVLGYLLAGILIGPFCLGFVGQEGEDIMHFAEFGVVMMLFLVGLELEPAHFWKMRSGILGLGSLQLLLTTAALGGGLLLLGLDWRAALASGVALSMSSTAIVLQSLKEKGLGDSKAGSSSFAVLLFQDIAVIPILALLPFLALHSGAGAPHGDGGLLDGLPVWVKAGSVFFALVFVIVMGRYIVVPLLRIVTKASVRELSVAAALLIIFSIAFLMKLVGLSPALGAFLAGVLLANSEFRHELESDVEPFKGLLLGLFFIAVGASINFGLLFDKPGTIFSLVAAVIVLKAVVLIAAGKLFRLSFDQNSIFSIGLSQVGEFAFVLFAFINRLGIVGSAWTETLMAVTAVSMAVTPLLLLVNERLVLPRFSSVNAEEREADAIDTEHPVIIAGFSSFGSTLGRFLRANGVEATILDNDSDQVDLLRRMGFKVFYGDATRLDILRSAGADSARLLFIAVDSPLTVRMLVQTVKKHFPGLQIMARAGSNLDAHELLDLGVTHVYRGFLDTSVRAGVDVLASLGHRRYSATRAGQNFIKYDEAAMQHLAPHRHDTSVYISNAREQIQLQEQLLAGDRASIHNLNDHAWDSIGPVTAADESDPVLPGGEGGPAVL</sequence>
<keyword evidence="11" id="KW-0406">Ion transport</keyword>
<dbReference type="PANTHER" id="PTHR46157:SF4">
    <property type="entry name" value="K(+) EFFLUX ANTIPORTER 3, CHLOROPLASTIC"/>
    <property type="match status" value="1"/>
</dbReference>
<evidence type="ECO:0000256" key="7">
    <source>
        <dbReference type="ARBA" id="ARBA00022538"/>
    </source>
</evidence>
<dbReference type="AlphaFoldDB" id="C6E1F2"/>
<dbReference type="KEGG" id="gem:GM21_2764"/>
<dbReference type="GO" id="GO:0015297">
    <property type="term" value="F:antiporter activity"/>
    <property type="evidence" value="ECO:0007669"/>
    <property type="project" value="UniProtKB-KW"/>
</dbReference>
<evidence type="ECO:0000256" key="9">
    <source>
        <dbReference type="ARBA" id="ARBA00022958"/>
    </source>
</evidence>
<keyword evidence="12 14" id="KW-0472">Membrane</keyword>
<dbReference type="Gene3D" id="3.40.50.720">
    <property type="entry name" value="NAD(P)-binding Rossmann-like Domain"/>
    <property type="match status" value="1"/>
</dbReference>
<organism evidence="16">
    <name type="scientific">Geobacter sp. (strain M21)</name>
    <dbReference type="NCBI Taxonomy" id="443144"/>
    <lineage>
        <taxon>Bacteria</taxon>
        <taxon>Pseudomonadati</taxon>
        <taxon>Thermodesulfobacteriota</taxon>
        <taxon>Desulfuromonadia</taxon>
        <taxon>Geobacterales</taxon>
        <taxon>Geobacteraceae</taxon>
        <taxon>Geobacter</taxon>
    </lineage>
</organism>
<keyword evidence="10 14" id="KW-1133">Transmembrane helix</keyword>
<accession>C6E1F2</accession>
<keyword evidence="3" id="KW-0813">Transport</keyword>
<feature type="region of interest" description="Disordered" evidence="13">
    <location>
        <begin position="614"/>
        <end position="637"/>
    </location>
</feature>
<evidence type="ECO:0000256" key="12">
    <source>
        <dbReference type="ARBA" id="ARBA00023136"/>
    </source>
</evidence>
<keyword evidence="4" id="KW-0050">Antiport</keyword>
<feature type="domain" description="RCK N-terminal" evidence="15">
    <location>
        <begin position="412"/>
        <end position="528"/>
    </location>
</feature>
<dbReference type="NCBIfam" id="TIGR00932">
    <property type="entry name" value="2a37"/>
    <property type="match status" value="1"/>
</dbReference>
<dbReference type="Pfam" id="PF02254">
    <property type="entry name" value="TrkA_N"/>
    <property type="match status" value="1"/>
</dbReference>
<reference evidence="16" key="1">
    <citation type="submission" date="2009-07" db="EMBL/GenBank/DDBJ databases">
        <title>Complete sequence of Geobacter sp. M21.</title>
        <authorList>
            <consortium name="US DOE Joint Genome Institute"/>
            <person name="Lucas S."/>
            <person name="Copeland A."/>
            <person name="Lapidus A."/>
            <person name="Glavina del Rio T."/>
            <person name="Dalin E."/>
            <person name="Tice H."/>
            <person name="Bruce D."/>
            <person name="Goodwin L."/>
            <person name="Pitluck S."/>
            <person name="Saunders E."/>
            <person name="Brettin T."/>
            <person name="Detter J.C."/>
            <person name="Han C."/>
            <person name="Larimer F."/>
            <person name="Land M."/>
            <person name="Hauser L."/>
            <person name="Kyrpides N."/>
            <person name="Ovchinnikova G."/>
            <person name="Lovley D."/>
        </authorList>
    </citation>
    <scope>NUCLEOTIDE SEQUENCE [LARGE SCALE GENOMIC DNA]</scope>
    <source>
        <strain evidence="16">M21</strain>
    </source>
</reference>
<proteinExistence type="inferred from homology"/>
<dbReference type="SUPFAM" id="SSF51735">
    <property type="entry name" value="NAD(P)-binding Rossmann-fold domains"/>
    <property type="match status" value="1"/>
</dbReference>
<dbReference type="HOGENOM" id="CLU_005126_9_3_7"/>
<keyword evidence="9" id="KW-0630">Potassium</keyword>
<feature type="transmembrane region" description="Helical" evidence="14">
    <location>
        <begin position="280"/>
        <end position="300"/>
    </location>
</feature>
<feature type="transmembrane region" description="Helical" evidence="14">
    <location>
        <begin position="225"/>
        <end position="243"/>
    </location>
</feature>
<keyword evidence="8 14" id="KW-0812">Transmembrane</keyword>
<dbReference type="GO" id="GO:0006813">
    <property type="term" value="P:potassium ion transport"/>
    <property type="evidence" value="ECO:0007669"/>
    <property type="project" value="UniProtKB-KW"/>
</dbReference>
<dbReference type="Pfam" id="PF00999">
    <property type="entry name" value="Na_H_Exchanger"/>
    <property type="match status" value="1"/>
</dbReference>
<evidence type="ECO:0000256" key="3">
    <source>
        <dbReference type="ARBA" id="ARBA00022448"/>
    </source>
</evidence>
<dbReference type="InterPro" id="IPR038770">
    <property type="entry name" value="Na+/solute_symporter_sf"/>
</dbReference>
<evidence type="ECO:0000256" key="5">
    <source>
        <dbReference type="ARBA" id="ARBA00022475"/>
    </source>
</evidence>
<comment type="subcellular location">
    <subcellularLocation>
        <location evidence="1">Cell inner membrane</location>
        <topology evidence="1">Multi-pass membrane protein</topology>
    </subcellularLocation>
</comment>